<dbReference type="SUPFAM" id="SSF55874">
    <property type="entry name" value="ATPase domain of HSP90 chaperone/DNA topoisomerase II/histidine kinase"/>
    <property type="match status" value="1"/>
</dbReference>
<accession>A0A0H5QIZ4</accession>
<dbReference type="InterPro" id="IPR020575">
    <property type="entry name" value="Hsp90_N"/>
</dbReference>
<evidence type="ECO:0000256" key="6">
    <source>
        <dbReference type="SAM" id="MobiDB-lite"/>
    </source>
</evidence>
<dbReference type="PANTHER" id="PTHR11528">
    <property type="entry name" value="HEAT SHOCK PROTEIN 90 FAMILY MEMBER"/>
    <property type="match status" value="1"/>
</dbReference>
<evidence type="ECO:0000256" key="4">
    <source>
        <dbReference type="ARBA" id="ARBA00023186"/>
    </source>
</evidence>
<evidence type="ECO:0000256" key="2">
    <source>
        <dbReference type="ARBA" id="ARBA00022741"/>
    </source>
</evidence>
<keyword evidence="3 5" id="KW-0067">ATP-binding</keyword>
<feature type="binding site" evidence="5">
    <location>
        <position position="161"/>
    </location>
    <ligand>
        <name>ATP</name>
        <dbReference type="ChEBI" id="CHEBI:30616"/>
    </ligand>
</feature>
<dbReference type="PRINTS" id="PR00775">
    <property type="entry name" value="HEATSHOCK90"/>
</dbReference>
<dbReference type="AlphaFoldDB" id="A0A0H5QIZ4"/>
<feature type="binding site" evidence="5">
    <location>
        <position position="153"/>
    </location>
    <ligand>
        <name>ATP</name>
        <dbReference type="ChEBI" id="CHEBI:30616"/>
    </ligand>
</feature>
<dbReference type="CDD" id="cd16927">
    <property type="entry name" value="HATPase_Hsp90-like"/>
    <property type="match status" value="1"/>
</dbReference>
<dbReference type="Gene3D" id="3.40.50.11260">
    <property type="match status" value="1"/>
</dbReference>
<dbReference type="InterPro" id="IPR020568">
    <property type="entry name" value="Ribosomal_Su5_D2-typ_SF"/>
</dbReference>
<dbReference type="InterPro" id="IPR036890">
    <property type="entry name" value="HATPase_C_sf"/>
</dbReference>
<feature type="non-terminal residue" evidence="7">
    <location>
        <position position="1"/>
    </location>
</feature>
<dbReference type="PIRSF" id="PIRSF002583">
    <property type="entry name" value="Hsp90"/>
    <property type="match status" value="1"/>
</dbReference>
<evidence type="ECO:0000313" key="7">
    <source>
        <dbReference type="EMBL" id="CRZ02085.1"/>
    </source>
</evidence>
<comment type="similarity">
    <text evidence="1">Belongs to the heat shock protein 90 family.</text>
</comment>
<proteinExistence type="inferred from homology"/>
<dbReference type="InterPro" id="IPR037196">
    <property type="entry name" value="HSP90_C"/>
</dbReference>
<dbReference type="Pfam" id="PF00183">
    <property type="entry name" value="HSP90"/>
    <property type="match status" value="1"/>
</dbReference>
<evidence type="ECO:0000256" key="3">
    <source>
        <dbReference type="ARBA" id="ARBA00022840"/>
    </source>
</evidence>
<dbReference type="Gene3D" id="1.20.120.790">
    <property type="entry name" value="Heat shock protein 90, C-terminal domain"/>
    <property type="match status" value="1"/>
</dbReference>
<keyword evidence="4" id="KW-0143">Chaperone</keyword>
<feature type="binding site" evidence="5">
    <location>
        <position position="241"/>
    </location>
    <ligand>
        <name>ATP</name>
        <dbReference type="ChEBI" id="CHEBI:30616"/>
    </ligand>
</feature>
<feature type="binding site" evidence="5">
    <location>
        <position position="102"/>
    </location>
    <ligand>
        <name>ATP</name>
        <dbReference type="ChEBI" id="CHEBI:30616"/>
    </ligand>
</feature>
<dbReference type="GO" id="GO:0005524">
    <property type="term" value="F:ATP binding"/>
    <property type="evidence" value="ECO:0007669"/>
    <property type="project" value="UniProtKB-KW"/>
</dbReference>
<feature type="binding site" evidence="5">
    <location>
        <position position="106"/>
    </location>
    <ligand>
        <name>ATP</name>
        <dbReference type="ChEBI" id="CHEBI:30616"/>
    </ligand>
</feature>
<feature type="binding site" evidence="5">
    <location>
        <position position="391"/>
    </location>
    <ligand>
        <name>ATP</name>
        <dbReference type="ChEBI" id="CHEBI:30616"/>
    </ligand>
</feature>
<dbReference type="GO" id="GO:0016887">
    <property type="term" value="F:ATP hydrolysis activity"/>
    <property type="evidence" value="ECO:0007669"/>
    <property type="project" value="InterPro"/>
</dbReference>
<feature type="binding site" evidence="5">
    <location>
        <position position="167"/>
    </location>
    <ligand>
        <name>ATP</name>
        <dbReference type="ChEBI" id="CHEBI:30616"/>
    </ligand>
</feature>
<keyword evidence="2 5" id="KW-0547">Nucleotide-binding</keyword>
<sequence>ILNMILSVFARRLPVLRARLAVPLSRRVLPLSTVANGPVSGKAPATSESVVDAVGAVDVAPSIPETKVTGTVQSKAFQAETKQLLDIVANSLYTDKEVFIRELVSNASDALEKCRLMRLQSDSMSGDDRPLGIMISGDEAAGTITIVDNGIGMSYDELVTNLGTIAKSGSKDFMENLKTSAEASSIIGKFGVGFYASFMVADKVEVFSRSSADPSSPAHYWASDGTGTYDIAEAEGVPSGTKVVLHLKADCRRFAKDSDIKRIVAKHSISIGFPIQVNGATQTAVGAIWLRNRNDVSEQEYVDFYKQTANAYEKPFDTLHFATDVPLSLNALLYFPKRHTEKFGMGKEKPSVNLLSRKVTIQAGSPHLLPDWLRFMKGVVDSADIPLNISRESMQNSALIRRINNVITQRILRHLSDMAKQEPARYNEFYEEFGQFLKEGVCSDDQNRTKIASLLRFSSSSFDHLTSLDEYVSRMPADQKHIYYFFNPSRELALSSPYYESFKERGTEVLFLYREVDDFVMQNLRRHADRPFMSIESAHLENKKDTAHDDKTDESNSAENVIKEGMPAYMQSVLGKRVSSVSVSKRLVSSPAILIDHENAAVRRMMKMVEGGKTMVDSLGKQKMEINLSHSIIKGIFAMRDSNPELASQLVEQVFDNALVAAGLMDDPRLMLTRINRLMESCLASSTAIPQTEQTTVSTPEAESTIETAKSASQ</sequence>
<name>A0A0H5QIZ4_9EUKA</name>
<dbReference type="Pfam" id="PF13589">
    <property type="entry name" value="HATPase_c_3"/>
    <property type="match status" value="1"/>
</dbReference>
<dbReference type="SUPFAM" id="SSF110942">
    <property type="entry name" value="HSP90 C-terminal domain"/>
    <property type="match status" value="1"/>
</dbReference>
<feature type="binding site" evidence="5">
    <location>
        <begin position="168"/>
        <end position="169"/>
    </location>
    <ligand>
        <name>ATP</name>
        <dbReference type="ChEBI" id="CHEBI:30616"/>
    </ligand>
</feature>
<reference evidence="7" key="1">
    <citation type="submission" date="2015-04" db="EMBL/GenBank/DDBJ databases">
        <title>The genome sequence of the plant pathogenic Rhizarian Plasmodiophora brassicae reveals insights in its biotrophic life cycle and the origin of chitin synthesis.</title>
        <authorList>
            <person name="Schwelm A."/>
            <person name="Fogelqvist J."/>
            <person name="Knaust A."/>
            <person name="Julke S."/>
            <person name="Lilja T."/>
            <person name="Dhandapani V."/>
            <person name="Bonilla-Rosso G."/>
            <person name="Karlsson M."/>
            <person name="Shevchenko A."/>
            <person name="Choi S.R."/>
            <person name="Kim H.G."/>
            <person name="Park J.Y."/>
            <person name="Lim Y.P."/>
            <person name="Ludwig-Muller J."/>
            <person name="Dixelius C."/>
        </authorList>
    </citation>
    <scope>NUCLEOTIDE SEQUENCE</scope>
    <source>
        <tissue evidence="7">Potato root galls</tissue>
    </source>
</reference>
<dbReference type="InterPro" id="IPR001404">
    <property type="entry name" value="Hsp90_fam"/>
</dbReference>
<protein>
    <recommendedName>
        <fullName evidence="8">Histidine kinase/HSP90-like ATPase domain-containing protein</fullName>
    </recommendedName>
</protein>
<dbReference type="Gene3D" id="3.30.565.10">
    <property type="entry name" value="Histidine kinase-like ATPase, C-terminal domain"/>
    <property type="match status" value="1"/>
</dbReference>
<organism evidence="7">
    <name type="scientific">Spongospora subterranea</name>
    <dbReference type="NCBI Taxonomy" id="70186"/>
    <lineage>
        <taxon>Eukaryota</taxon>
        <taxon>Sar</taxon>
        <taxon>Rhizaria</taxon>
        <taxon>Endomyxa</taxon>
        <taxon>Phytomyxea</taxon>
        <taxon>Plasmodiophorida</taxon>
        <taxon>Plasmodiophoridae</taxon>
        <taxon>Spongospora</taxon>
    </lineage>
</organism>
<feature type="region of interest" description="Disordered" evidence="6">
    <location>
        <begin position="686"/>
        <end position="714"/>
    </location>
</feature>
<dbReference type="GO" id="GO:0140662">
    <property type="term" value="F:ATP-dependent protein folding chaperone"/>
    <property type="evidence" value="ECO:0007669"/>
    <property type="project" value="InterPro"/>
</dbReference>
<dbReference type="HAMAP" id="MF_00505">
    <property type="entry name" value="HSP90"/>
    <property type="match status" value="1"/>
</dbReference>
<dbReference type="FunFam" id="1.20.120.790:FF:000004">
    <property type="entry name" value="Heat shock protein 75 kDa"/>
    <property type="match status" value="1"/>
</dbReference>
<evidence type="ECO:0008006" key="8">
    <source>
        <dbReference type="Google" id="ProtNLM"/>
    </source>
</evidence>
<evidence type="ECO:0000256" key="1">
    <source>
        <dbReference type="ARBA" id="ARBA00008239"/>
    </source>
</evidence>
<feature type="binding site" evidence="5">
    <location>
        <position position="148"/>
    </location>
    <ligand>
        <name>ATP</name>
        <dbReference type="ChEBI" id="CHEBI:30616"/>
    </ligand>
</feature>
<dbReference type="SUPFAM" id="SSF54211">
    <property type="entry name" value="Ribosomal protein S5 domain 2-like"/>
    <property type="match status" value="1"/>
</dbReference>
<dbReference type="EMBL" id="HACM01001643">
    <property type="protein sequence ID" value="CRZ02085.1"/>
    <property type="molecule type" value="Transcribed_RNA"/>
</dbReference>
<dbReference type="Gene3D" id="3.30.230.80">
    <property type="match status" value="1"/>
</dbReference>
<dbReference type="FunFam" id="3.30.230.80:FF:000004">
    <property type="entry name" value="Heat shock protein 75 kDa"/>
    <property type="match status" value="1"/>
</dbReference>
<evidence type="ECO:0000256" key="5">
    <source>
        <dbReference type="PIRSR" id="PIRSR002583-1"/>
    </source>
</evidence>
<dbReference type="NCBIfam" id="NF003555">
    <property type="entry name" value="PRK05218.1"/>
    <property type="match status" value="1"/>
</dbReference>
<dbReference type="GO" id="GO:0051082">
    <property type="term" value="F:unfolded protein binding"/>
    <property type="evidence" value="ECO:0007669"/>
    <property type="project" value="InterPro"/>
</dbReference>